<proteinExistence type="predicted"/>
<name>A0A565AVD8_9BRAS</name>
<dbReference type="EMBL" id="CABITT030000001">
    <property type="protein sequence ID" value="VVA93368.1"/>
    <property type="molecule type" value="Genomic_DNA"/>
</dbReference>
<sequence length="62" mass="7113">MNGGRWIHGQNDDDVRRMDHEQIGDEWSVGCRSKRAKAVARSDRWYDDGDGSMVATQVMMDL</sequence>
<comment type="caution">
    <text evidence="1">The sequence shown here is derived from an EMBL/GenBank/DDBJ whole genome shotgun (WGS) entry which is preliminary data.</text>
</comment>
<dbReference type="Proteomes" id="UP000489600">
    <property type="component" value="Unassembled WGS sequence"/>
</dbReference>
<gene>
    <name evidence="1" type="ORF">ANE_LOCUS3813</name>
</gene>
<evidence type="ECO:0000313" key="1">
    <source>
        <dbReference type="EMBL" id="VVA93368.1"/>
    </source>
</evidence>
<reference evidence="1" key="1">
    <citation type="submission" date="2019-07" db="EMBL/GenBank/DDBJ databases">
        <authorList>
            <person name="Dittberner H."/>
        </authorList>
    </citation>
    <scope>NUCLEOTIDE SEQUENCE [LARGE SCALE GENOMIC DNA]</scope>
</reference>
<protein>
    <submittedName>
        <fullName evidence="1">Uncharacterized protein</fullName>
    </submittedName>
</protein>
<evidence type="ECO:0000313" key="2">
    <source>
        <dbReference type="Proteomes" id="UP000489600"/>
    </source>
</evidence>
<dbReference type="AlphaFoldDB" id="A0A565AVD8"/>
<accession>A0A565AVD8</accession>
<keyword evidence="2" id="KW-1185">Reference proteome</keyword>
<organism evidence="1 2">
    <name type="scientific">Arabis nemorensis</name>
    <dbReference type="NCBI Taxonomy" id="586526"/>
    <lineage>
        <taxon>Eukaryota</taxon>
        <taxon>Viridiplantae</taxon>
        <taxon>Streptophyta</taxon>
        <taxon>Embryophyta</taxon>
        <taxon>Tracheophyta</taxon>
        <taxon>Spermatophyta</taxon>
        <taxon>Magnoliopsida</taxon>
        <taxon>eudicotyledons</taxon>
        <taxon>Gunneridae</taxon>
        <taxon>Pentapetalae</taxon>
        <taxon>rosids</taxon>
        <taxon>malvids</taxon>
        <taxon>Brassicales</taxon>
        <taxon>Brassicaceae</taxon>
        <taxon>Arabideae</taxon>
        <taxon>Arabis</taxon>
    </lineage>
</organism>